<sequence>MALPGPIQLFGWLTYENFRAVRENRPGVWPQWTHSILIDPKTVVNPTENATTKFTICPDCELSSFLDQVKTYREQHFEQCDRMVPVRGSYWREDLAVKVYSGLDIVNNAPGAGAFYKAPNSNNVPKPQNGKLTRGWRFVPNGCTMTKTSSQLHGSSQNPYVPTCDSIASPTAAMRPPKPAEQDHDTNNSDNNDSNNENNYPRRRILFTGDSQVRTTYNSILSHYRPVDPHQRFPAHSEFLPVLENLNLNNTQTEKPNSAITTPRTESDTEIELVYRADQFLDYLLDSSDEELDKYDTIYLNIGQWPASGPVAGGQWSTAKLLERWEGVIQRLNRWKESREARLVARRQQRYERGSDPDMNMDPKEDPTVGSGESSIVIWAGMNAFPMRTDTSIRVKGDWRTNARLGYWDDWIEIISQEAGGWFRRLNSWQLTFPMLDQVTDKAHFQETDAIDALKLEALYKLDLCSRMSADTPYSDLLSESVTIATSNTTA</sequence>
<evidence type="ECO:0000313" key="3">
    <source>
        <dbReference type="Proteomes" id="UP000193648"/>
    </source>
</evidence>
<dbReference type="InParanoid" id="A0A1Y2GL33"/>
<dbReference type="AlphaFoldDB" id="A0A1Y2GL33"/>
<feature type="region of interest" description="Disordered" evidence="1">
    <location>
        <begin position="346"/>
        <end position="370"/>
    </location>
</feature>
<evidence type="ECO:0000256" key="1">
    <source>
        <dbReference type="SAM" id="MobiDB-lite"/>
    </source>
</evidence>
<feature type="compositionally biased region" description="Low complexity" evidence="1">
    <location>
        <begin position="188"/>
        <end position="199"/>
    </location>
</feature>
<name>A0A1Y2GL33_9FUNG</name>
<dbReference type="GeneID" id="33566405"/>
<comment type="caution">
    <text evidence="2">The sequence shown here is derived from an EMBL/GenBank/DDBJ whole genome shotgun (WGS) entry which is preliminary data.</text>
</comment>
<keyword evidence="3" id="KW-1185">Reference proteome</keyword>
<organism evidence="2 3">
    <name type="scientific">Lobosporangium transversale</name>
    <dbReference type="NCBI Taxonomy" id="64571"/>
    <lineage>
        <taxon>Eukaryota</taxon>
        <taxon>Fungi</taxon>
        <taxon>Fungi incertae sedis</taxon>
        <taxon>Mucoromycota</taxon>
        <taxon>Mortierellomycotina</taxon>
        <taxon>Mortierellomycetes</taxon>
        <taxon>Mortierellales</taxon>
        <taxon>Mortierellaceae</taxon>
        <taxon>Lobosporangium</taxon>
    </lineage>
</organism>
<dbReference type="Proteomes" id="UP000193648">
    <property type="component" value="Unassembled WGS sequence"/>
</dbReference>
<feature type="region of interest" description="Disordered" evidence="1">
    <location>
        <begin position="148"/>
        <end position="204"/>
    </location>
</feature>
<dbReference type="OrthoDB" id="3176531at2759"/>
<feature type="compositionally biased region" description="Basic and acidic residues" evidence="1">
    <location>
        <begin position="346"/>
        <end position="367"/>
    </location>
</feature>
<dbReference type="STRING" id="64571.A0A1Y2GL33"/>
<feature type="compositionally biased region" description="Polar residues" evidence="1">
    <location>
        <begin position="148"/>
        <end position="160"/>
    </location>
</feature>
<gene>
    <name evidence="2" type="ORF">BCR41DRAFT_355963</name>
</gene>
<feature type="compositionally biased region" description="Basic and acidic residues" evidence="1">
    <location>
        <begin position="178"/>
        <end position="187"/>
    </location>
</feature>
<dbReference type="EMBL" id="MCFF01000024">
    <property type="protein sequence ID" value="ORZ12956.1"/>
    <property type="molecule type" value="Genomic_DNA"/>
</dbReference>
<dbReference type="RefSeq" id="XP_021880305.1">
    <property type="nucleotide sequence ID" value="XM_022024561.1"/>
</dbReference>
<protein>
    <submittedName>
        <fullName evidence="2">Uncharacterized protein</fullName>
    </submittedName>
</protein>
<evidence type="ECO:0000313" key="2">
    <source>
        <dbReference type="EMBL" id="ORZ12956.1"/>
    </source>
</evidence>
<accession>A0A1Y2GL33</accession>
<reference evidence="2 3" key="1">
    <citation type="submission" date="2016-07" db="EMBL/GenBank/DDBJ databases">
        <title>Pervasive Adenine N6-methylation of Active Genes in Fungi.</title>
        <authorList>
            <consortium name="DOE Joint Genome Institute"/>
            <person name="Mondo S.J."/>
            <person name="Dannebaum R.O."/>
            <person name="Kuo R.C."/>
            <person name="Labutti K."/>
            <person name="Haridas S."/>
            <person name="Kuo A."/>
            <person name="Salamov A."/>
            <person name="Ahrendt S.R."/>
            <person name="Lipzen A."/>
            <person name="Sullivan W."/>
            <person name="Andreopoulos W.B."/>
            <person name="Clum A."/>
            <person name="Lindquist E."/>
            <person name="Daum C."/>
            <person name="Ramamoorthy G.K."/>
            <person name="Gryganskyi A."/>
            <person name="Culley D."/>
            <person name="Magnuson J.K."/>
            <person name="James T.Y."/>
            <person name="O'Malley M.A."/>
            <person name="Stajich J.E."/>
            <person name="Spatafora J.W."/>
            <person name="Visel A."/>
            <person name="Grigoriev I.V."/>
        </authorList>
    </citation>
    <scope>NUCLEOTIDE SEQUENCE [LARGE SCALE GENOMIC DNA]</scope>
    <source>
        <strain evidence="2 3">NRRL 3116</strain>
    </source>
</reference>
<proteinExistence type="predicted"/>